<dbReference type="EMBL" id="GL385396">
    <property type="protein sequence ID" value="EJT77555.1"/>
    <property type="molecule type" value="Genomic_DNA"/>
</dbReference>
<dbReference type="HOGENOM" id="CLU_1540161_0_0_1"/>
<dbReference type="AlphaFoldDB" id="J3NN03"/>
<name>J3NN03_GAET3</name>
<dbReference type="VEuPathDB" id="FungiDB:GGTG_02661"/>
<reference evidence="4" key="1">
    <citation type="submission" date="2010-07" db="EMBL/GenBank/DDBJ databases">
        <title>The genome sequence of Gaeumannomyces graminis var. tritici strain R3-111a-1.</title>
        <authorList>
            <consortium name="The Broad Institute Genome Sequencing Platform"/>
            <person name="Ma L.-J."/>
            <person name="Dead R."/>
            <person name="Young S."/>
            <person name="Zeng Q."/>
            <person name="Koehrsen M."/>
            <person name="Alvarado L."/>
            <person name="Berlin A."/>
            <person name="Chapman S.B."/>
            <person name="Chen Z."/>
            <person name="Freedman E."/>
            <person name="Gellesch M."/>
            <person name="Goldberg J."/>
            <person name="Griggs A."/>
            <person name="Gujja S."/>
            <person name="Heilman E.R."/>
            <person name="Heiman D."/>
            <person name="Hepburn T."/>
            <person name="Howarth C."/>
            <person name="Jen D."/>
            <person name="Larson L."/>
            <person name="Mehta T."/>
            <person name="Neiman D."/>
            <person name="Pearson M."/>
            <person name="Roberts A."/>
            <person name="Saif S."/>
            <person name="Shea T."/>
            <person name="Shenoy N."/>
            <person name="Sisk P."/>
            <person name="Stolte C."/>
            <person name="Sykes S."/>
            <person name="Walk T."/>
            <person name="White J."/>
            <person name="Yandava C."/>
            <person name="Haas B."/>
            <person name="Nusbaum C."/>
            <person name="Birren B."/>
        </authorList>
    </citation>
    <scope>NUCLEOTIDE SEQUENCE [LARGE SCALE GENOMIC DNA]</scope>
    <source>
        <strain evidence="4">R3-111a-1</strain>
    </source>
</reference>
<dbReference type="Proteomes" id="UP000006039">
    <property type="component" value="Unassembled WGS sequence"/>
</dbReference>
<dbReference type="GeneID" id="20343119"/>
<reference evidence="3" key="5">
    <citation type="submission" date="2018-04" db="UniProtKB">
        <authorList>
            <consortium name="EnsemblFungi"/>
        </authorList>
    </citation>
    <scope>IDENTIFICATION</scope>
    <source>
        <strain evidence="3">R3-111a-1</strain>
    </source>
</reference>
<dbReference type="RefSeq" id="XP_009218700.1">
    <property type="nucleotide sequence ID" value="XM_009220436.1"/>
</dbReference>
<sequence length="174" mass="17578">MSGARIRSLRANGQRSGWLGSTRDPPGGTSLACDSIFGTTGGPQERTAGAVVSGARFALVAVDCGSATTGPDVATPESGTARLSEEALSGKRTAAWLSGTGLGSGWLAQAVALASPAKITFPSGQSQATMPWSQLPEWPDLRAGFQCRAGNPFPPPMPAQACGDSQRAGTTGSD</sequence>
<proteinExistence type="predicted"/>
<organism evidence="2">
    <name type="scientific">Gaeumannomyces tritici (strain R3-111a-1)</name>
    <name type="common">Wheat and barley take-all root rot fungus</name>
    <name type="synonym">Gaeumannomyces graminis var. tritici</name>
    <dbReference type="NCBI Taxonomy" id="644352"/>
    <lineage>
        <taxon>Eukaryota</taxon>
        <taxon>Fungi</taxon>
        <taxon>Dikarya</taxon>
        <taxon>Ascomycota</taxon>
        <taxon>Pezizomycotina</taxon>
        <taxon>Sordariomycetes</taxon>
        <taxon>Sordariomycetidae</taxon>
        <taxon>Magnaporthales</taxon>
        <taxon>Magnaporthaceae</taxon>
        <taxon>Gaeumannomyces</taxon>
    </lineage>
</organism>
<evidence type="ECO:0000313" key="4">
    <source>
        <dbReference type="Proteomes" id="UP000006039"/>
    </source>
</evidence>
<reference evidence="2" key="3">
    <citation type="submission" date="2010-09" db="EMBL/GenBank/DDBJ databases">
        <title>Annotation of Gaeumannomyces graminis var. tritici R3-111a-1.</title>
        <authorList>
            <consortium name="The Broad Institute Genome Sequencing Platform"/>
            <person name="Ma L.-J."/>
            <person name="Dead R."/>
            <person name="Young S.K."/>
            <person name="Zeng Q."/>
            <person name="Gargeya S."/>
            <person name="Fitzgerald M."/>
            <person name="Haas B."/>
            <person name="Abouelleil A."/>
            <person name="Alvarado L."/>
            <person name="Arachchi H.M."/>
            <person name="Berlin A."/>
            <person name="Brown A."/>
            <person name="Chapman S.B."/>
            <person name="Chen Z."/>
            <person name="Dunbar C."/>
            <person name="Freedman E."/>
            <person name="Gearin G."/>
            <person name="Gellesch M."/>
            <person name="Goldberg J."/>
            <person name="Griggs A."/>
            <person name="Gujja S."/>
            <person name="Heiman D."/>
            <person name="Howarth C."/>
            <person name="Larson L."/>
            <person name="Lui A."/>
            <person name="MacDonald P.J.P."/>
            <person name="Mehta T."/>
            <person name="Montmayeur A."/>
            <person name="Murphy C."/>
            <person name="Neiman D."/>
            <person name="Pearson M."/>
            <person name="Priest M."/>
            <person name="Roberts A."/>
            <person name="Saif S."/>
            <person name="Shea T."/>
            <person name="Shenoy N."/>
            <person name="Sisk P."/>
            <person name="Stolte C."/>
            <person name="Sykes S."/>
            <person name="Yandava C."/>
            <person name="Wortman J."/>
            <person name="Nusbaum C."/>
            <person name="Birren B."/>
        </authorList>
    </citation>
    <scope>NUCLEOTIDE SEQUENCE</scope>
    <source>
        <strain evidence="2">R3-111a-1</strain>
    </source>
</reference>
<dbReference type="EnsemblFungi" id="EJT77555">
    <property type="protein sequence ID" value="EJT77555"/>
    <property type="gene ID" value="GGTG_02661"/>
</dbReference>
<keyword evidence="4" id="KW-1185">Reference proteome</keyword>
<gene>
    <name evidence="3" type="primary">20343119</name>
    <name evidence="2" type="ORF">GGTG_02661</name>
</gene>
<evidence type="ECO:0000313" key="3">
    <source>
        <dbReference type="EnsemblFungi" id="EJT77555"/>
    </source>
</evidence>
<protein>
    <submittedName>
        <fullName evidence="2 3">Uncharacterized protein</fullName>
    </submittedName>
</protein>
<reference evidence="3" key="4">
    <citation type="journal article" date="2015" name="G3 (Bethesda)">
        <title>Genome sequences of three phytopathogenic species of the Magnaporthaceae family of fungi.</title>
        <authorList>
            <person name="Okagaki L.H."/>
            <person name="Nunes C.C."/>
            <person name="Sailsbery J."/>
            <person name="Clay B."/>
            <person name="Brown D."/>
            <person name="John T."/>
            <person name="Oh Y."/>
            <person name="Young N."/>
            <person name="Fitzgerald M."/>
            <person name="Haas B.J."/>
            <person name="Zeng Q."/>
            <person name="Young S."/>
            <person name="Adiconis X."/>
            <person name="Fan L."/>
            <person name="Levin J.Z."/>
            <person name="Mitchell T.K."/>
            <person name="Okubara P.A."/>
            <person name="Farman M.L."/>
            <person name="Kohn L.M."/>
            <person name="Birren B."/>
            <person name="Ma L.-J."/>
            <person name="Dean R.A."/>
        </authorList>
    </citation>
    <scope>NUCLEOTIDE SEQUENCE</scope>
    <source>
        <strain evidence="3">R3-111a-1</strain>
    </source>
</reference>
<evidence type="ECO:0000313" key="2">
    <source>
        <dbReference type="EMBL" id="EJT77555.1"/>
    </source>
</evidence>
<evidence type="ECO:0000256" key="1">
    <source>
        <dbReference type="SAM" id="MobiDB-lite"/>
    </source>
</evidence>
<reference evidence="2" key="2">
    <citation type="submission" date="2010-07" db="EMBL/GenBank/DDBJ databases">
        <authorList>
            <consortium name="The Broad Institute Genome Sequencing Platform"/>
            <consortium name="Broad Institute Genome Sequencing Center for Infectious Disease"/>
            <person name="Ma L.-J."/>
            <person name="Dead R."/>
            <person name="Young S."/>
            <person name="Zeng Q."/>
            <person name="Koehrsen M."/>
            <person name="Alvarado L."/>
            <person name="Berlin A."/>
            <person name="Chapman S.B."/>
            <person name="Chen Z."/>
            <person name="Freedman E."/>
            <person name="Gellesch M."/>
            <person name="Goldberg J."/>
            <person name="Griggs A."/>
            <person name="Gujja S."/>
            <person name="Heilman E.R."/>
            <person name="Heiman D."/>
            <person name="Hepburn T."/>
            <person name="Howarth C."/>
            <person name="Jen D."/>
            <person name="Larson L."/>
            <person name="Mehta T."/>
            <person name="Neiman D."/>
            <person name="Pearson M."/>
            <person name="Roberts A."/>
            <person name="Saif S."/>
            <person name="Shea T."/>
            <person name="Shenoy N."/>
            <person name="Sisk P."/>
            <person name="Stolte C."/>
            <person name="Sykes S."/>
            <person name="Walk T."/>
            <person name="White J."/>
            <person name="Yandava C."/>
            <person name="Haas B."/>
            <person name="Nusbaum C."/>
            <person name="Birren B."/>
        </authorList>
    </citation>
    <scope>NUCLEOTIDE SEQUENCE</scope>
    <source>
        <strain evidence="2">R3-111a-1</strain>
    </source>
</reference>
<accession>J3NN03</accession>
<feature type="region of interest" description="Disordered" evidence="1">
    <location>
        <begin position="148"/>
        <end position="174"/>
    </location>
</feature>